<keyword evidence="1" id="KW-0732">Signal</keyword>
<organism evidence="2 3">
    <name type="scientific">Actinoplanes philippinensis</name>
    <dbReference type="NCBI Taxonomy" id="35752"/>
    <lineage>
        <taxon>Bacteria</taxon>
        <taxon>Bacillati</taxon>
        <taxon>Actinomycetota</taxon>
        <taxon>Actinomycetes</taxon>
        <taxon>Micromonosporales</taxon>
        <taxon>Micromonosporaceae</taxon>
        <taxon>Actinoplanes</taxon>
    </lineage>
</organism>
<accession>A0A1I2I749</accession>
<gene>
    <name evidence="2" type="ORF">SAMN05421541_109387</name>
</gene>
<dbReference type="RefSeq" id="WP_093618190.1">
    <property type="nucleotide sequence ID" value="NZ_BOMT01000052.1"/>
</dbReference>
<name>A0A1I2I749_9ACTN</name>
<evidence type="ECO:0000313" key="2">
    <source>
        <dbReference type="EMBL" id="SFF38145.1"/>
    </source>
</evidence>
<evidence type="ECO:0000256" key="1">
    <source>
        <dbReference type="SAM" id="SignalP"/>
    </source>
</evidence>
<evidence type="ECO:0000313" key="3">
    <source>
        <dbReference type="Proteomes" id="UP000199645"/>
    </source>
</evidence>
<proteinExistence type="predicted"/>
<feature type="signal peptide" evidence="1">
    <location>
        <begin position="1"/>
        <end position="27"/>
    </location>
</feature>
<dbReference type="Proteomes" id="UP000199645">
    <property type="component" value="Unassembled WGS sequence"/>
</dbReference>
<dbReference type="EMBL" id="FONV01000009">
    <property type="protein sequence ID" value="SFF38145.1"/>
    <property type="molecule type" value="Genomic_DNA"/>
</dbReference>
<dbReference type="AlphaFoldDB" id="A0A1I2I749"/>
<evidence type="ECO:0008006" key="4">
    <source>
        <dbReference type="Google" id="ProtNLM"/>
    </source>
</evidence>
<reference evidence="2 3" key="1">
    <citation type="submission" date="2016-10" db="EMBL/GenBank/DDBJ databases">
        <authorList>
            <person name="de Groot N.N."/>
        </authorList>
    </citation>
    <scope>NUCLEOTIDE SEQUENCE [LARGE SCALE GENOMIC DNA]</scope>
    <source>
        <strain evidence="2 3">DSM 43019</strain>
    </source>
</reference>
<sequence>MKVCFRLLAPALSAVIVSLMAATPALAIASARVARLYVTNDSYCSLIGEGYGGTMPLEWIDDPTDVIAANSSGEGIVTTTASRLDANAVYRITCGGSDAGTITWYMHDNVNAQEVSSTYDLEGNGFLCVSKDISGDSEARSFSFTLRDC</sequence>
<protein>
    <recommendedName>
        <fullName evidence="4">Ig-like domain-containing protein</fullName>
    </recommendedName>
</protein>
<feature type="chain" id="PRO_5011560731" description="Ig-like domain-containing protein" evidence="1">
    <location>
        <begin position="28"/>
        <end position="149"/>
    </location>
</feature>
<keyword evidence="3" id="KW-1185">Reference proteome</keyword>